<organism evidence="2 3">
    <name type="scientific">Prochlorococcus marinus (strain NATL1A)</name>
    <dbReference type="NCBI Taxonomy" id="167555"/>
    <lineage>
        <taxon>Bacteria</taxon>
        <taxon>Bacillati</taxon>
        <taxon>Cyanobacteriota</taxon>
        <taxon>Cyanophyceae</taxon>
        <taxon>Synechococcales</taxon>
        <taxon>Prochlorococcaceae</taxon>
        <taxon>Prochlorococcus</taxon>
    </lineage>
</organism>
<dbReference type="Proteomes" id="UP000002592">
    <property type="component" value="Chromosome"/>
</dbReference>
<name>A2C3X2_PROM1</name>
<evidence type="ECO:0000313" key="2">
    <source>
        <dbReference type="EMBL" id="ABM76182.1"/>
    </source>
</evidence>
<evidence type="ECO:0000259" key="1">
    <source>
        <dbReference type="Pfam" id="PF18922"/>
    </source>
</evidence>
<reference evidence="3" key="1">
    <citation type="journal article" date="2007" name="PLoS Genet.">
        <title>Patterns and implications of gene gain and loss in the evolution of Prochlorococcus.</title>
        <authorList>
            <person name="Kettler G.C."/>
            <person name="Martiny A.C."/>
            <person name="Huang K."/>
            <person name="Zucker J."/>
            <person name="Coleman M.L."/>
            <person name="Rodrigue S."/>
            <person name="Chen F."/>
            <person name="Lapidus A."/>
            <person name="Ferriera S."/>
            <person name="Johnson J."/>
            <person name="Steglich C."/>
            <person name="Church G.M."/>
            <person name="Richardson P."/>
            <person name="Chisholm S.W."/>
        </authorList>
    </citation>
    <scope>NUCLEOTIDE SEQUENCE [LARGE SCALE GENOMIC DNA]</scope>
    <source>
        <strain evidence="3">NATL1A</strain>
    </source>
</reference>
<protein>
    <recommendedName>
        <fullName evidence="1">DUF5672 domain-containing protein</fullName>
    </recommendedName>
</protein>
<dbReference type="HOGENOM" id="CLU_894085_0_0_3"/>
<accession>A2C3X2</accession>
<sequence length="305" mass="35564">MIEPKDFILEFKKYRKGIFESHGIYILRKFLNPWVERNLSKSLERNLDITNERYGLIIDDRPNEMLRFSVLNTLLMTDLNLPIQIYTTQKSLSDTKKLFLDVLDFTNLIKINTLEIDSINIDLYNNLLKSTNFWSSLIAKQVLIFQTDTLLIEPLDFTIFNYDYIGALFSKGKSRCISIPHFNKETREEDGNTWITQKYNEDLSPGLLMGNGGLSIRNCEIMKTICSNETSNPNENEDIFFSKHLNKYTKNLPSNKNIINRFSIEADFHKSVGYHGSHFYLDHSELSSIYDRHIRTVIGLLSSFN</sequence>
<dbReference type="InterPro" id="IPR043729">
    <property type="entry name" value="DUF5672"/>
</dbReference>
<dbReference type="AlphaFoldDB" id="A2C3X2"/>
<dbReference type="KEGG" id="pme:NATL1_16251"/>
<evidence type="ECO:0000313" key="3">
    <source>
        <dbReference type="Proteomes" id="UP000002592"/>
    </source>
</evidence>
<feature type="domain" description="DUF5672" evidence="1">
    <location>
        <begin position="120"/>
        <end position="272"/>
    </location>
</feature>
<dbReference type="RefSeq" id="WP_011824191.1">
    <property type="nucleotide sequence ID" value="NC_008819.1"/>
</dbReference>
<proteinExistence type="predicted"/>
<gene>
    <name evidence="2" type="ordered locus">NATL1_16251</name>
</gene>
<dbReference type="EMBL" id="CP000553">
    <property type="protein sequence ID" value="ABM76182.1"/>
    <property type="molecule type" value="Genomic_DNA"/>
</dbReference>
<dbReference type="Pfam" id="PF18922">
    <property type="entry name" value="DUF5672"/>
    <property type="match status" value="1"/>
</dbReference>